<comment type="caution">
    <text evidence="1">The sequence shown here is derived from an EMBL/GenBank/DDBJ whole genome shotgun (WGS) entry which is preliminary data.</text>
</comment>
<accession>X1LCL8</accession>
<name>X1LCL8_9ZZZZ</name>
<gene>
    <name evidence="1" type="ORF">S06H3_09623</name>
</gene>
<organism evidence="1">
    <name type="scientific">marine sediment metagenome</name>
    <dbReference type="NCBI Taxonomy" id="412755"/>
    <lineage>
        <taxon>unclassified sequences</taxon>
        <taxon>metagenomes</taxon>
        <taxon>ecological metagenomes</taxon>
    </lineage>
</organism>
<evidence type="ECO:0000313" key="1">
    <source>
        <dbReference type="EMBL" id="GAI17017.1"/>
    </source>
</evidence>
<proteinExistence type="predicted"/>
<dbReference type="EMBL" id="BARV01004283">
    <property type="protein sequence ID" value="GAI17017.1"/>
    <property type="molecule type" value="Genomic_DNA"/>
</dbReference>
<dbReference type="AlphaFoldDB" id="X1LCL8"/>
<protein>
    <submittedName>
        <fullName evidence="1">Uncharacterized protein</fullName>
    </submittedName>
</protein>
<sequence>PKPVKDYQILNGLRYATGDIKKISDNLAFFSHTRRFSDSYVIYCD</sequence>
<feature type="non-terminal residue" evidence="1">
    <location>
        <position position="1"/>
    </location>
</feature>
<reference evidence="1" key="1">
    <citation type="journal article" date="2014" name="Front. Microbiol.">
        <title>High frequency of phylogenetically diverse reductive dehalogenase-homologous genes in deep subseafloor sedimentary metagenomes.</title>
        <authorList>
            <person name="Kawai M."/>
            <person name="Futagami T."/>
            <person name="Toyoda A."/>
            <person name="Takaki Y."/>
            <person name="Nishi S."/>
            <person name="Hori S."/>
            <person name="Arai W."/>
            <person name="Tsubouchi T."/>
            <person name="Morono Y."/>
            <person name="Uchiyama I."/>
            <person name="Ito T."/>
            <person name="Fujiyama A."/>
            <person name="Inagaki F."/>
            <person name="Takami H."/>
        </authorList>
    </citation>
    <scope>NUCLEOTIDE SEQUENCE</scope>
    <source>
        <strain evidence="1">Expedition CK06-06</strain>
    </source>
</reference>